<organism evidence="6">
    <name type="scientific">Dyadobacter sp. 676</name>
    <dbReference type="NCBI Taxonomy" id="3088362"/>
    <lineage>
        <taxon>Bacteria</taxon>
        <taxon>Pseudomonadati</taxon>
        <taxon>Bacteroidota</taxon>
        <taxon>Cytophagia</taxon>
        <taxon>Cytophagales</taxon>
        <taxon>Spirosomataceae</taxon>
        <taxon>Dyadobacter</taxon>
    </lineage>
</organism>
<gene>
    <name evidence="6" type="ORF">ABV298_22460</name>
</gene>
<feature type="transmembrane region" description="Helical" evidence="5">
    <location>
        <begin position="50"/>
        <end position="71"/>
    </location>
</feature>
<protein>
    <submittedName>
        <fullName evidence="6">DoxX family protein</fullName>
    </submittedName>
</protein>
<accession>A0AAU8FGR1</accession>
<evidence type="ECO:0000256" key="5">
    <source>
        <dbReference type="SAM" id="Phobius"/>
    </source>
</evidence>
<reference evidence="6" key="1">
    <citation type="submission" date="2024-06" db="EMBL/GenBank/DDBJ databases">
        <title>Sequencing and assembly of the genome of Dyadobacter sp. strain 676, a symbiont of Cyamopsis tetragonoloba.</title>
        <authorList>
            <person name="Guro P."/>
            <person name="Sazanova A."/>
            <person name="Kuznetsova I."/>
            <person name="Belimov A."/>
            <person name="Safronova V."/>
        </authorList>
    </citation>
    <scope>NUCLEOTIDE SEQUENCE</scope>
    <source>
        <strain evidence="6">676</strain>
    </source>
</reference>
<evidence type="ECO:0000256" key="1">
    <source>
        <dbReference type="ARBA" id="ARBA00004141"/>
    </source>
</evidence>
<feature type="transmembrane region" description="Helical" evidence="5">
    <location>
        <begin position="12"/>
        <end position="30"/>
    </location>
</feature>
<keyword evidence="3 5" id="KW-1133">Transmembrane helix</keyword>
<dbReference type="AlphaFoldDB" id="A0AAU8FGR1"/>
<dbReference type="EMBL" id="CP159289">
    <property type="protein sequence ID" value="XCH23072.1"/>
    <property type="molecule type" value="Genomic_DNA"/>
</dbReference>
<evidence type="ECO:0000256" key="4">
    <source>
        <dbReference type="ARBA" id="ARBA00023136"/>
    </source>
</evidence>
<evidence type="ECO:0000256" key="2">
    <source>
        <dbReference type="ARBA" id="ARBA00022692"/>
    </source>
</evidence>
<dbReference type="GO" id="GO:0016020">
    <property type="term" value="C:membrane"/>
    <property type="evidence" value="ECO:0007669"/>
    <property type="project" value="UniProtKB-SubCell"/>
</dbReference>
<dbReference type="Pfam" id="PF13564">
    <property type="entry name" value="DoxX_2"/>
    <property type="match status" value="1"/>
</dbReference>
<feature type="transmembrane region" description="Helical" evidence="5">
    <location>
        <begin position="108"/>
        <end position="124"/>
    </location>
</feature>
<keyword evidence="2 5" id="KW-0812">Transmembrane</keyword>
<dbReference type="InterPro" id="IPR032808">
    <property type="entry name" value="DoxX"/>
</dbReference>
<dbReference type="RefSeq" id="WP_353718398.1">
    <property type="nucleotide sequence ID" value="NZ_CP159289.1"/>
</dbReference>
<evidence type="ECO:0000256" key="3">
    <source>
        <dbReference type="ARBA" id="ARBA00022989"/>
    </source>
</evidence>
<evidence type="ECO:0000313" key="6">
    <source>
        <dbReference type="EMBL" id="XCH23072.1"/>
    </source>
</evidence>
<sequence>MTTRKTSGTLHIALWITQALLSVTLVWAAYMKLLQSPEALAGMWPWTGQVPPLVVKLTGTIDLLAGLGLVLPRMLNIRPRLTFLAATGVVVLMVCAMVFHIWRGEPPVFNIVFGILAGFVAWGRQEGTASRCQAS</sequence>
<comment type="subcellular location">
    <subcellularLocation>
        <location evidence="1">Membrane</location>
        <topology evidence="1">Multi-pass membrane protein</topology>
    </subcellularLocation>
</comment>
<name>A0AAU8FGR1_9BACT</name>
<keyword evidence="4 5" id="KW-0472">Membrane</keyword>
<feature type="transmembrane region" description="Helical" evidence="5">
    <location>
        <begin position="83"/>
        <end position="102"/>
    </location>
</feature>
<proteinExistence type="predicted"/>